<reference evidence="4" key="1">
    <citation type="submission" date="2016-06" db="UniProtKB">
        <authorList>
            <consortium name="WormBaseParasite"/>
        </authorList>
    </citation>
    <scope>IDENTIFICATION</scope>
</reference>
<dbReference type="AlphaFoldDB" id="A0A183H5I7"/>
<evidence type="ECO:0000313" key="2">
    <source>
        <dbReference type="EMBL" id="VDO34073.1"/>
    </source>
</evidence>
<dbReference type="InterPro" id="IPR051394">
    <property type="entry name" value="Glutamate_Synthase"/>
</dbReference>
<dbReference type="PANTHER" id="PTHR43100">
    <property type="entry name" value="GLUTAMATE SYNTHASE [NADPH] SMALL CHAIN"/>
    <property type="match status" value="1"/>
</dbReference>
<dbReference type="Gene3D" id="1.10.1060.10">
    <property type="entry name" value="Alpha-helical ferredoxin"/>
    <property type="match status" value="1"/>
</dbReference>
<dbReference type="InterPro" id="IPR009051">
    <property type="entry name" value="Helical_ferredxn"/>
</dbReference>
<proteinExistence type="predicted"/>
<gene>
    <name evidence="2" type="ORF">OFLC_LOCUS2747</name>
</gene>
<evidence type="ECO:0000313" key="4">
    <source>
        <dbReference type="WBParaSite" id="OFLC_0000274601-mRNA-1"/>
    </source>
</evidence>
<evidence type="ECO:0000256" key="1">
    <source>
        <dbReference type="SAM" id="MobiDB-lite"/>
    </source>
</evidence>
<feature type="region of interest" description="Disordered" evidence="1">
    <location>
        <begin position="26"/>
        <end position="45"/>
    </location>
</feature>
<dbReference type="Proteomes" id="UP000267606">
    <property type="component" value="Unassembled WGS sequence"/>
</dbReference>
<dbReference type="STRING" id="387005.A0A183H5I7"/>
<name>A0A183H5I7_9BILA</name>
<dbReference type="SUPFAM" id="SSF46548">
    <property type="entry name" value="alpha-helical ferredoxin"/>
    <property type="match status" value="1"/>
</dbReference>
<dbReference type="WBParaSite" id="OFLC_0000274601-mRNA-1">
    <property type="protein sequence ID" value="OFLC_0000274601-mRNA-1"/>
    <property type="gene ID" value="OFLC_0000274601"/>
</dbReference>
<sequence>MEDESQILNGYANYYRNDYTGFEEAKDAQQEVEEGDEEEPLDIDGSDIEDANEFITDIENISVLNVLNDSNEQLNILRCMDCDVFCQRNTGCPFGNIIPKWNDYVFKQNWRQALGQLL</sequence>
<dbReference type="GO" id="GO:0051536">
    <property type="term" value="F:iron-sulfur cluster binding"/>
    <property type="evidence" value="ECO:0007669"/>
    <property type="project" value="InterPro"/>
</dbReference>
<dbReference type="EMBL" id="UZAJ01001653">
    <property type="protein sequence ID" value="VDO34073.1"/>
    <property type="molecule type" value="Genomic_DNA"/>
</dbReference>
<reference evidence="2 3" key="2">
    <citation type="submission" date="2018-11" db="EMBL/GenBank/DDBJ databases">
        <authorList>
            <consortium name="Pathogen Informatics"/>
        </authorList>
    </citation>
    <scope>NUCLEOTIDE SEQUENCE [LARGE SCALE GENOMIC DNA]</scope>
</reference>
<organism evidence="4">
    <name type="scientific">Onchocerca flexuosa</name>
    <dbReference type="NCBI Taxonomy" id="387005"/>
    <lineage>
        <taxon>Eukaryota</taxon>
        <taxon>Metazoa</taxon>
        <taxon>Ecdysozoa</taxon>
        <taxon>Nematoda</taxon>
        <taxon>Chromadorea</taxon>
        <taxon>Rhabditida</taxon>
        <taxon>Spirurina</taxon>
        <taxon>Spiruromorpha</taxon>
        <taxon>Filarioidea</taxon>
        <taxon>Onchocercidae</taxon>
        <taxon>Onchocerca</taxon>
    </lineage>
</organism>
<keyword evidence="3" id="KW-1185">Reference proteome</keyword>
<protein>
    <submittedName>
        <fullName evidence="2 4">Uncharacterized protein</fullName>
    </submittedName>
</protein>
<evidence type="ECO:0000313" key="3">
    <source>
        <dbReference type="Proteomes" id="UP000267606"/>
    </source>
</evidence>
<feature type="compositionally biased region" description="Acidic residues" evidence="1">
    <location>
        <begin position="30"/>
        <end position="45"/>
    </location>
</feature>
<accession>A0A183H5I7</accession>